<dbReference type="InterPro" id="IPR013087">
    <property type="entry name" value="Znf_C2H2_type"/>
</dbReference>
<dbReference type="Gene3D" id="1.10.1100.10">
    <property type="entry name" value="TAFII-230 TBP-binding domain"/>
    <property type="match status" value="1"/>
</dbReference>
<feature type="transmembrane region" description="Helical" evidence="12">
    <location>
        <begin position="2496"/>
        <end position="2518"/>
    </location>
</feature>
<feature type="region of interest" description="Disordered" evidence="11">
    <location>
        <begin position="1114"/>
        <end position="1146"/>
    </location>
</feature>
<dbReference type="InterPro" id="IPR036236">
    <property type="entry name" value="Znf_C2H2_sf"/>
</dbReference>
<evidence type="ECO:0000259" key="15">
    <source>
        <dbReference type="PROSITE" id="PS50157"/>
    </source>
</evidence>
<dbReference type="OrthoDB" id="5752at2759"/>
<accession>A0A2A3EM21</accession>
<dbReference type="STRING" id="94128.A0A2A3EM21"/>
<evidence type="ECO:0000256" key="12">
    <source>
        <dbReference type="SAM" id="Phobius"/>
    </source>
</evidence>
<evidence type="ECO:0000256" key="11">
    <source>
        <dbReference type="SAM" id="MobiDB-lite"/>
    </source>
</evidence>
<reference evidence="16 17" key="1">
    <citation type="submission" date="2014-07" db="EMBL/GenBank/DDBJ databases">
        <title>Genomic and transcriptomic analysis on Apis cerana provide comprehensive insights into honey bee biology.</title>
        <authorList>
            <person name="Diao Q."/>
            <person name="Sun L."/>
            <person name="Zheng H."/>
            <person name="Zheng H."/>
            <person name="Xu S."/>
            <person name="Wang S."/>
            <person name="Zeng Z."/>
            <person name="Hu F."/>
            <person name="Su S."/>
            <person name="Wu J."/>
        </authorList>
    </citation>
    <scope>NUCLEOTIDE SEQUENCE [LARGE SCALE GENOMIC DNA]</scope>
    <source>
        <tissue evidence="16">Pupae without intestine</tissue>
    </source>
</reference>
<dbReference type="Pfam" id="PF00439">
    <property type="entry name" value="Bromodomain"/>
    <property type="match status" value="2"/>
</dbReference>
<sequence length="2787" mass="319684">MADSEEENDKDIISGINMTGFLFGNIDDNGQLEDDILDPEAKQHITSLNRLGLSSFIREMMLNEDIIEEKGNESNDKIEEENDAADEKDINYVEKSPSALDFSDINELAEDEKEESNKQDIFEGKPEKENADYDADDEEVIIKSDTQLMPPPPIPEEKEALTAEEAEAARQRKLETPLASMLPSKYANVDVTELFPDFRANKVLRFSRLFGPGKPSSLPQIWRGVKRRRKKKRHHDVRDSDSGSDQEEKKSKFKGWVMQYGTDQTPDMYCSDDENKLLMPIEDKEQIGKTGETGENGDMGPKVADWRFGPAQLWYDMLQVPETGDGFNYGFKLIDKTDELNNKDKNIRDTNEEFSDDAFLMVSQLHWEDDVIWNGDDIKHKVLQKLNSKNNAAGWVPSSGNRTAQAFSQPGKGAPVSVTSNVRLATSQITTPLHMQSQKTKMNMNKANQQQNREENYDDTWYSIFPVENEELVYGLWEEEVIWDPENMKKIPKPKILTLDPNDENIVLGIPDDIDPALVHKDNGPQPKVKIPHPHVKKSKLLLGKAGVINVLEEDTPPPPPKSPDRDPFNISNDTYYMPRSSETTLRLKVGGGNLIQHSTPVVELRVPFVQTHMGPMRLRNFHRPPLRKFSHGPVAHSGPHSVLPLIKHIKKKAKQREQERIASGGGDVFFMRTPEDLTGKDGELVLIEFSEEHPPLMNQVGMCSKVKNYYKRKAGKDQGPQKYKYGETAYAHTSPFLGILTPGQSIQAVENNMYRAPIYEHKIPETDFLVIRTRQQYYIREVDALFVAGQECPLYEVPGPNSKRANNFVRDFLQVFIYRLFWKSRDTPRRIKMDDIKRAFPSHSESSIRKRLKLCADFKRTGMDSNWWVIKPDFRLPTEEEIRAMVSPEQCCAYFSMIAAEQRLKDAGYGEKFLFTPQDDDDEEMQLKMDDEVKVAPWNTTRAYIQAMKGKCLLQLAGPADPTGCGEGFSYVRVPNKPTISKEEQEAQPKRTVTGTDADLRRLSLNNAKALLRKFEKAKAGEEGMTKFSRGNRFSIAEHQERYKEECQRIFDLQNRVLSSNEVLSTDEGESSEEDSSDIEEMGKNIENMLSNKKTSTQLSLEREEQQRHELRKMLMGEVQEQDKKTKEKKKDDEEDSPVNNFNSQQGRVLKIYRTFRNPEGKEYTRVELVRKSAVIDTYIKIRNSKDETFIKQFATLDEAQKEEMKREKRRIQEQLRRIKRNQERERMLGGPMTGNNASSSNIFDRSSNNTPTTTSSNSILPFCNSFQSTSPASKHPKPDISPSKRKKPKLKPDLKLKCGACGNVGHMRTNKACPLYQNSITTAPVNVAMTEEQEEEIEKQLNTDDQDLVNVDGTKVKLSSKLIKHAEEMKRRTLLLKVPKEAVNSKKRRRATGDDHCDYLKRQQRPANRRRTDPVVVMSTMLESILNEMRDLPDVQPFLFPVNAKAVPDYYKIIQRPMDLQTIRENLRLKKYQSREEFLADVNQIVENSTLYNGIKSSLTVAAKRMLETCVERLGEKEDRLMRLEKAINPLLDDNDQVALTFILDNVVNNKLKSMTEAWPFLKPVNKKLVKDYYNVIKRPMDLETISKKVSAHKYHNRHEFLRDIEQILENCTVYNGKESPFTQKAELLVKVCKETLDEYDEHLTQLENNILLVQKRAMEQADIDSSWLGADEENYTIVEPEFRGSQTSSPENPFGKTNMEDFDFVDVEGDMEGDGSRSVNSKKKDVLEEDLQFSSEDEFDEVPFDESMDVDPNYDPSDFLLAGLPARDEKSENKIQDDLAVSESDDDAENNAKQKQKTSQPLPQPEEDMSGEQFSLVWNSFPRNLSSGLYTLLTDEQLVDVTLAAEGQILRAHKLILSVCSPYFRELFKGNSCKHPIVILKDVNYRDLSAMLHFMYQGEVNIKQEDIASFLKVAESLQIKGLTTGTEEKFEENLTKNAENLDQILNIENSSINFVNSNANALISKEEKPVQKNQQCQKQHILSKDELHNDELSLENKNVSDKCYQQYSISNSTYNVQNSHMEQNNSSTNLEDEPLDCTADVTHMESTKHEPLDYTLDIDTETGYKTCLPNESLYKSDENFETKDYVPDMQLVPYNQNTQTQPFSLSNVSGFENEFTYETGCHNKGRRTVKGISNNSLPLETTLRVVSELGPTLRMERGKVIRMYSCPWCLRHFTRKENLKLHVRYIHGPLESLTCRLCGRSIAESIRAHLIHLTSSKRFLRAGLSTRWGLYVWKDLDYFSVDNHLLNSPCLYRGRPITESNIQDYVSDLTSKFFPPGQPPWQVHVINCFSRGEEYQICLVRVHHLLLRQEHLVLADFLPLRYCSDIWECEKVNSPFTNLYSEPSALPKLYQKLTESFSNYWNEFLYNNDPNERPEILKKQIGILQCCKISVIVLFSSMKEITRQYRKREGIKFFDIFSIFQREAKKRNIGQIVFLHALLKSLNPFKFLSNLILWCWYLTIIFTLKTPILFARELRALKSPYKHYYPDTLISTLWYYVPLIYRATIEVLSIMWIAIKAPKTIFEELFLKYAHVSRLQTISSCGRKVVAWSEEVELDILRKISIMTGATETEILLAATVDALKKYFRHSGVRIPNDVFATGKFVRQRAIFIQNHETRGILCLALPTKTPLFEDDLVEILQVIQKNVREARSKQSALYAITAAEESCGLISSCLPSLLLKVMLNHLTRRYCLSLTHIDGDLIVEGVDAVMYWRPPQGNCNMSITLHKYGSGVRLGVMGDALIGPEHAIITRTFPKSVENLANVVGVPRIPNRNPIQNLVNPSTSPGY</sequence>
<dbReference type="EMBL" id="KZ288212">
    <property type="protein sequence ID" value="PBC32805.1"/>
    <property type="molecule type" value="Genomic_DNA"/>
</dbReference>
<dbReference type="Gene3D" id="1.20.920.10">
    <property type="entry name" value="Bromodomain-like"/>
    <property type="match status" value="2"/>
</dbReference>
<keyword evidence="10" id="KW-0175">Coiled coil</keyword>
<evidence type="ECO:0000256" key="2">
    <source>
        <dbReference type="ARBA" id="ARBA00009064"/>
    </source>
</evidence>
<evidence type="ECO:0000256" key="6">
    <source>
        <dbReference type="ARBA" id="ARBA00023242"/>
    </source>
</evidence>
<keyword evidence="16" id="KW-0648">Protein biosynthesis</keyword>
<keyword evidence="9" id="KW-0479">Metal-binding</keyword>
<dbReference type="GO" id="GO:0005669">
    <property type="term" value="C:transcription factor TFIID complex"/>
    <property type="evidence" value="ECO:0007669"/>
    <property type="project" value="InterPro"/>
</dbReference>
<feature type="compositionally biased region" description="Basic and acidic residues" evidence="11">
    <location>
        <begin position="236"/>
        <end position="250"/>
    </location>
</feature>
<dbReference type="Pfam" id="PF12157">
    <property type="entry name" value="DUF3591"/>
    <property type="match status" value="1"/>
</dbReference>
<evidence type="ECO:0000256" key="3">
    <source>
        <dbReference type="ARBA" id="ARBA00023015"/>
    </source>
</evidence>
<dbReference type="SMART" id="SM00297">
    <property type="entry name" value="BROMO"/>
    <property type="match status" value="2"/>
</dbReference>
<feature type="compositionally biased region" description="Polar residues" evidence="11">
    <location>
        <begin position="398"/>
        <end position="408"/>
    </location>
</feature>
<feature type="region of interest" description="Disordered" evidence="11">
    <location>
        <begin position="392"/>
        <end position="416"/>
    </location>
</feature>
<dbReference type="InterPro" id="IPR001487">
    <property type="entry name" value="Bromodomain"/>
</dbReference>
<feature type="compositionally biased region" description="Basic and acidic residues" evidence="11">
    <location>
        <begin position="115"/>
        <end position="131"/>
    </location>
</feature>
<keyword evidence="3" id="KW-0805">Transcription regulation</keyword>
<feature type="compositionally biased region" description="Basic residues" evidence="11">
    <location>
        <begin position="224"/>
        <end position="235"/>
    </location>
</feature>
<keyword evidence="12" id="KW-0812">Transmembrane</keyword>
<dbReference type="PANTHER" id="PTHR13900">
    <property type="entry name" value="TRANSCRIPTION INITIATION FACTOR TFIID"/>
    <property type="match status" value="1"/>
</dbReference>
<proteinExistence type="inferred from homology"/>
<dbReference type="GO" id="GO:0008270">
    <property type="term" value="F:zinc ion binding"/>
    <property type="evidence" value="ECO:0007669"/>
    <property type="project" value="UniProtKB-KW"/>
</dbReference>
<dbReference type="InterPro" id="IPR000210">
    <property type="entry name" value="BTB/POZ_dom"/>
</dbReference>
<dbReference type="GO" id="GO:0017025">
    <property type="term" value="F:TBP-class protein binding"/>
    <property type="evidence" value="ECO:0007669"/>
    <property type="project" value="InterPro"/>
</dbReference>
<dbReference type="GO" id="GO:0051123">
    <property type="term" value="P:RNA polymerase II preinitiation complex assembly"/>
    <property type="evidence" value="ECO:0007669"/>
    <property type="project" value="TreeGrafter"/>
</dbReference>
<feature type="transmembrane region" description="Helical" evidence="12">
    <location>
        <begin position="2454"/>
        <end position="2475"/>
    </location>
</feature>
<feature type="domain" description="C2H2-type" evidence="15">
    <location>
        <begin position="2167"/>
        <end position="2195"/>
    </location>
</feature>
<dbReference type="Pfam" id="PF09247">
    <property type="entry name" value="TBP-binding"/>
    <property type="match status" value="1"/>
</dbReference>
<evidence type="ECO:0000256" key="4">
    <source>
        <dbReference type="ARBA" id="ARBA00023117"/>
    </source>
</evidence>
<evidence type="ECO:0000256" key="10">
    <source>
        <dbReference type="SAM" id="Coils"/>
    </source>
</evidence>
<evidence type="ECO:0000256" key="5">
    <source>
        <dbReference type="ARBA" id="ARBA00023163"/>
    </source>
</evidence>
<dbReference type="CDD" id="cd05511">
    <property type="entry name" value="Bromo_TFIID"/>
    <property type="match status" value="2"/>
</dbReference>
<feature type="compositionally biased region" description="Basic and acidic residues" evidence="11">
    <location>
        <begin position="1219"/>
        <end position="1229"/>
    </location>
</feature>
<keyword evidence="6" id="KW-0539">Nucleus</keyword>
<dbReference type="PROSITE" id="PS50097">
    <property type="entry name" value="BTB"/>
    <property type="match status" value="1"/>
</dbReference>
<feature type="domain" description="BTB" evidence="14">
    <location>
        <begin position="1842"/>
        <end position="1907"/>
    </location>
</feature>
<feature type="region of interest" description="Disordered" evidence="11">
    <location>
        <begin position="217"/>
        <end position="251"/>
    </location>
</feature>
<dbReference type="Pfam" id="PF15288">
    <property type="entry name" value="zf-CCHC_6"/>
    <property type="match status" value="1"/>
</dbReference>
<keyword evidence="4 8" id="KW-0103">Bromodomain</keyword>
<feature type="domain" description="Bromo" evidence="13">
    <location>
        <begin position="1555"/>
        <end position="1625"/>
    </location>
</feature>
<feature type="region of interest" description="Disordered" evidence="11">
    <location>
        <begin position="1710"/>
        <end position="1764"/>
    </location>
</feature>
<evidence type="ECO:0000259" key="13">
    <source>
        <dbReference type="PROSITE" id="PS50014"/>
    </source>
</evidence>
<dbReference type="GO" id="GO:0016251">
    <property type="term" value="F:RNA polymerase II general transcription initiation factor activity"/>
    <property type="evidence" value="ECO:0007669"/>
    <property type="project" value="InterPro"/>
</dbReference>
<dbReference type="SMART" id="SM00225">
    <property type="entry name" value="BTB"/>
    <property type="match status" value="1"/>
</dbReference>
<dbReference type="GO" id="GO:0004402">
    <property type="term" value="F:histone acetyltransferase activity"/>
    <property type="evidence" value="ECO:0007669"/>
    <property type="project" value="InterPro"/>
</dbReference>
<feature type="coiled-coil region" evidence="10">
    <location>
        <begin position="1632"/>
        <end position="1659"/>
    </location>
</feature>
<dbReference type="InterPro" id="IPR018359">
    <property type="entry name" value="Bromodomain_CS"/>
</dbReference>
<dbReference type="PROSITE" id="PS50157">
    <property type="entry name" value="ZINC_FINGER_C2H2_2"/>
    <property type="match status" value="1"/>
</dbReference>
<dbReference type="InterPro" id="IPR041670">
    <property type="entry name" value="Znf-CCHC_6"/>
</dbReference>
<comment type="similarity">
    <text evidence="2">Belongs to the TAF1 family.</text>
</comment>
<dbReference type="InterPro" id="IPR011333">
    <property type="entry name" value="SKP1/BTB/POZ_sf"/>
</dbReference>
<evidence type="ECO:0000256" key="8">
    <source>
        <dbReference type="PROSITE-ProRule" id="PRU00035"/>
    </source>
</evidence>
<evidence type="ECO:0000256" key="7">
    <source>
        <dbReference type="ARBA" id="ARBA00040102"/>
    </source>
</evidence>
<feature type="compositionally biased region" description="Polar residues" evidence="11">
    <location>
        <begin position="1794"/>
        <end position="1804"/>
    </location>
</feature>
<name>A0A2A3EM21_APICC</name>
<evidence type="ECO:0000259" key="14">
    <source>
        <dbReference type="PROSITE" id="PS50097"/>
    </source>
</evidence>
<gene>
    <name evidence="16" type="ORF">APICC_09534</name>
</gene>
<evidence type="ECO:0000313" key="16">
    <source>
        <dbReference type="EMBL" id="PBC32805.1"/>
    </source>
</evidence>
<feature type="compositionally biased region" description="Low complexity" evidence="11">
    <location>
        <begin position="1248"/>
        <end position="1260"/>
    </location>
</feature>
<dbReference type="InterPro" id="IPR022591">
    <property type="entry name" value="TAF1_HAT_dom"/>
</dbReference>
<evidence type="ECO:0000256" key="9">
    <source>
        <dbReference type="PROSITE-ProRule" id="PRU00042"/>
    </source>
</evidence>
<dbReference type="SUPFAM" id="SSF47370">
    <property type="entry name" value="Bromodomain"/>
    <property type="match status" value="2"/>
</dbReference>
<keyword evidence="16" id="KW-0396">Initiation factor</keyword>
<keyword evidence="9" id="KW-0863">Zinc-finger</keyword>
<feature type="compositionally biased region" description="Basic and acidic residues" evidence="11">
    <location>
        <begin position="1114"/>
        <end position="1133"/>
    </location>
</feature>
<dbReference type="PROSITE" id="PS00633">
    <property type="entry name" value="BROMODOMAIN_1"/>
    <property type="match status" value="2"/>
</dbReference>
<dbReference type="SUPFAM" id="SSF54695">
    <property type="entry name" value="POZ domain"/>
    <property type="match status" value="1"/>
</dbReference>
<dbReference type="InterPro" id="IPR036427">
    <property type="entry name" value="Bromodomain-like_sf"/>
</dbReference>
<comment type="subcellular location">
    <subcellularLocation>
        <location evidence="1">Nucleus</location>
    </subcellularLocation>
</comment>
<keyword evidence="12" id="KW-1133">Transmembrane helix</keyword>
<dbReference type="SMART" id="SM00355">
    <property type="entry name" value="ZnF_C2H2"/>
    <property type="match status" value="1"/>
</dbReference>
<dbReference type="SUPFAM" id="SSF47055">
    <property type="entry name" value="TAF(II)230 TBP-binding fragment"/>
    <property type="match status" value="1"/>
</dbReference>
<feature type="domain" description="Bromo" evidence="13">
    <location>
        <begin position="1432"/>
        <end position="1502"/>
    </location>
</feature>
<dbReference type="InterPro" id="IPR040240">
    <property type="entry name" value="TAF1"/>
</dbReference>
<dbReference type="PANTHER" id="PTHR13900:SF0">
    <property type="entry name" value="TRANSCRIPTION INITIATION FACTOR TFIID SUBUNIT 1"/>
    <property type="match status" value="1"/>
</dbReference>
<organism evidence="16 17">
    <name type="scientific">Apis cerana cerana</name>
    <name type="common">Oriental honeybee</name>
    <dbReference type="NCBI Taxonomy" id="94128"/>
    <lineage>
        <taxon>Eukaryota</taxon>
        <taxon>Metazoa</taxon>
        <taxon>Ecdysozoa</taxon>
        <taxon>Arthropoda</taxon>
        <taxon>Hexapoda</taxon>
        <taxon>Insecta</taxon>
        <taxon>Pterygota</taxon>
        <taxon>Neoptera</taxon>
        <taxon>Endopterygota</taxon>
        <taxon>Hymenoptera</taxon>
        <taxon>Apocrita</taxon>
        <taxon>Aculeata</taxon>
        <taxon>Apoidea</taxon>
        <taxon>Anthophila</taxon>
        <taxon>Apidae</taxon>
        <taxon>Apis</taxon>
    </lineage>
</organism>
<keyword evidence="5" id="KW-0804">Transcription</keyword>
<keyword evidence="9" id="KW-0862">Zinc</keyword>
<evidence type="ECO:0000256" key="1">
    <source>
        <dbReference type="ARBA" id="ARBA00004123"/>
    </source>
</evidence>
<dbReference type="Proteomes" id="UP000242457">
    <property type="component" value="Unassembled WGS sequence"/>
</dbReference>
<protein>
    <recommendedName>
        <fullName evidence="7">Transcription initiation factor TFIID subunit 1</fullName>
    </recommendedName>
</protein>
<dbReference type="CDD" id="cd18315">
    <property type="entry name" value="BTB_POZ_BAB-like"/>
    <property type="match status" value="1"/>
</dbReference>
<keyword evidence="12" id="KW-0472">Membrane</keyword>
<dbReference type="FunFam" id="1.20.920.10:FF:000020">
    <property type="entry name" value="Transcription initiation factor TFIID subunit"/>
    <property type="match status" value="1"/>
</dbReference>
<feature type="region of interest" description="Disordered" evidence="11">
    <location>
        <begin position="68"/>
        <end position="135"/>
    </location>
</feature>
<dbReference type="Gene3D" id="3.30.160.60">
    <property type="entry name" value="Classic Zinc Finger"/>
    <property type="match status" value="1"/>
</dbReference>
<dbReference type="InterPro" id="IPR009067">
    <property type="entry name" value="TAF_II_230-bd"/>
</dbReference>
<dbReference type="Pfam" id="PF00651">
    <property type="entry name" value="BTB"/>
    <property type="match status" value="1"/>
</dbReference>
<dbReference type="InterPro" id="IPR036741">
    <property type="entry name" value="TAFII-230_TBP-bd_sf"/>
</dbReference>
<feature type="region of interest" description="Disordered" evidence="11">
    <location>
        <begin position="1783"/>
        <end position="1812"/>
    </location>
</feature>
<feature type="compositionally biased region" description="Basic and acidic residues" evidence="11">
    <location>
        <begin position="68"/>
        <end position="77"/>
    </location>
</feature>
<dbReference type="PROSITE" id="PS50014">
    <property type="entry name" value="BROMODOMAIN_2"/>
    <property type="match status" value="2"/>
</dbReference>
<feature type="compositionally biased region" description="Polar residues" evidence="11">
    <location>
        <begin position="1235"/>
        <end position="1247"/>
    </location>
</feature>
<dbReference type="PROSITE" id="PS00028">
    <property type="entry name" value="ZINC_FINGER_C2H2_1"/>
    <property type="match status" value="1"/>
</dbReference>
<feature type="compositionally biased region" description="Acidic residues" evidence="11">
    <location>
        <begin position="1730"/>
        <end position="1752"/>
    </location>
</feature>
<dbReference type="GO" id="GO:0003743">
    <property type="term" value="F:translation initiation factor activity"/>
    <property type="evidence" value="ECO:0007669"/>
    <property type="project" value="UniProtKB-KW"/>
</dbReference>
<dbReference type="PRINTS" id="PR00503">
    <property type="entry name" value="BROMODOMAIN"/>
</dbReference>
<feature type="region of interest" description="Disordered" evidence="11">
    <location>
        <begin position="1219"/>
        <end position="1293"/>
    </location>
</feature>
<dbReference type="SUPFAM" id="SSF57667">
    <property type="entry name" value="beta-beta-alpha zinc fingers"/>
    <property type="match status" value="1"/>
</dbReference>
<evidence type="ECO:0000313" key="17">
    <source>
        <dbReference type="Proteomes" id="UP000242457"/>
    </source>
</evidence>
<keyword evidence="17" id="KW-1185">Reference proteome</keyword>
<dbReference type="FunFam" id="1.20.920.10:FF:000039">
    <property type="entry name" value="Transcription initiation factor TFIID subunit"/>
    <property type="match status" value="1"/>
</dbReference>
<dbReference type="Gene3D" id="3.30.710.10">
    <property type="entry name" value="Potassium Channel Kv1.1, Chain A"/>
    <property type="match status" value="1"/>
</dbReference>